<name>G2YGT0_BOTF4</name>
<accession>G2YGT0</accession>
<dbReference type="HOGENOM" id="CLU_2654215_0_0_1"/>
<protein>
    <submittedName>
        <fullName evidence="1">Uncharacterized protein</fullName>
    </submittedName>
</protein>
<organism evidence="1 2">
    <name type="scientific">Botryotinia fuckeliana (strain T4)</name>
    <name type="common">Noble rot fungus</name>
    <name type="synonym">Botrytis cinerea</name>
    <dbReference type="NCBI Taxonomy" id="999810"/>
    <lineage>
        <taxon>Eukaryota</taxon>
        <taxon>Fungi</taxon>
        <taxon>Dikarya</taxon>
        <taxon>Ascomycota</taxon>
        <taxon>Pezizomycotina</taxon>
        <taxon>Leotiomycetes</taxon>
        <taxon>Helotiales</taxon>
        <taxon>Sclerotiniaceae</taxon>
        <taxon>Botrytis</taxon>
    </lineage>
</organism>
<sequence>MDVQCAHSIQSIASIASTASTAFDVVQFCSLALVNAAQPLARYTVHGSRFTIRRRLSRCVDASSPVNLAASLTNAG</sequence>
<dbReference type="EMBL" id="FQ790332">
    <property type="protein sequence ID" value="CCD50964.1"/>
    <property type="molecule type" value="Genomic_DNA"/>
</dbReference>
<evidence type="ECO:0000313" key="1">
    <source>
        <dbReference type="EMBL" id="CCD50964.1"/>
    </source>
</evidence>
<gene>
    <name evidence="1" type="ORF">BofuT4_P022320.1</name>
</gene>
<dbReference type="AlphaFoldDB" id="G2YGT0"/>
<evidence type="ECO:0000313" key="2">
    <source>
        <dbReference type="Proteomes" id="UP000008177"/>
    </source>
</evidence>
<reference evidence="2" key="1">
    <citation type="journal article" date="2011" name="PLoS Genet.">
        <title>Genomic analysis of the necrotrophic fungal pathogens Sclerotinia sclerotiorum and Botrytis cinerea.</title>
        <authorList>
            <person name="Amselem J."/>
            <person name="Cuomo C.A."/>
            <person name="van Kan J.A."/>
            <person name="Viaud M."/>
            <person name="Benito E.P."/>
            <person name="Couloux A."/>
            <person name="Coutinho P.M."/>
            <person name="de Vries R.P."/>
            <person name="Dyer P.S."/>
            <person name="Fillinger S."/>
            <person name="Fournier E."/>
            <person name="Gout L."/>
            <person name="Hahn M."/>
            <person name="Kohn L."/>
            <person name="Lapalu N."/>
            <person name="Plummer K.M."/>
            <person name="Pradier J.M."/>
            <person name="Quevillon E."/>
            <person name="Sharon A."/>
            <person name="Simon A."/>
            <person name="ten Have A."/>
            <person name="Tudzynski B."/>
            <person name="Tudzynski P."/>
            <person name="Wincker P."/>
            <person name="Andrew M."/>
            <person name="Anthouard V."/>
            <person name="Beever R.E."/>
            <person name="Beffa R."/>
            <person name="Benoit I."/>
            <person name="Bouzid O."/>
            <person name="Brault B."/>
            <person name="Chen Z."/>
            <person name="Choquer M."/>
            <person name="Collemare J."/>
            <person name="Cotton P."/>
            <person name="Danchin E.G."/>
            <person name="Da Silva C."/>
            <person name="Gautier A."/>
            <person name="Giraud C."/>
            <person name="Giraud T."/>
            <person name="Gonzalez C."/>
            <person name="Grossetete S."/>
            <person name="Guldener U."/>
            <person name="Henrissat B."/>
            <person name="Howlett B.J."/>
            <person name="Kodira C."/>
            <person name="Kretschmer M."/>
            <person name="Lappartient A."/>
            <person name="Leroch M."/>
            <person name="Levis C."/>
            <person name="Mauceli E."/>
            <person name="Neuveglise C."/>
            <person name="Oeser B."/>
            <person name="Pearson M."/>
            <person name="Poulain J."/>
            <person name="Poussereau N."/>
            <person name="Quesneville H."/>
            <person name="Rascle C."/>
            <person name="Schumacher J."/>
            <person name="Segurens B."/>
            <person name="Sexton A."/>
            <person name="Silva E."/>
            <person name="Sirven C."/>
            <person name="Soanes D.M."/>
            <person name="Talbot N.J."/>
            <person name="Templeton M."/>
            <person name="Yandava C."/>
            <person name="Yarden O."/>
            <person name="Zeng Q."/>
            <person name="Rollins J.A."/>
            <person name="Lebrun M.H."/>
            <person name="Dickman M."/>
        </authorList>
    </citation>
    <scope>NUCLEOTIDE SEQUENCE [LARGE SCALE GENOMIC DNA]</scope>
    <source>
        <strain evidence="2">T4</strain>
    </source>
</reference>
<dbReference type="Proteomes" id="UP000008177">
    <property type="component" value="Unplaced contigs"/>
</dbReference>
<proteinExistence type="predicted"/>
<dbReference type="InParanoid" id="G2YGT0"/>